<dbReference type="PANTHER" id="PTHR34853:SF1">
    <property type="entry name" value="LIPASE 5"/>
    <property type="match status" value="1"/>
</dbReference>
<dbReference type="PANTHER" id="PTHR34853">
    <property type="match status" value="1"/>
</dbReference>
<dbReference type="InterPro" id="IPR005152">
    <property type="entry name" value="Lipase_secreted"/>
</dbReference>
<protein>
    <submittedName>
        <fullName evidence="2">Secretory lipase</fullName>
    </submittedName>
</protein>
<dbReference type="GO" id="GO:0004806">
    <property type="term" value="F:triacylglycerol lipase activity"/>
    <property type="evidence" value="ECO:0007669"/>
    <property type="project" value="InterPro"/>
</dbReference>
<accession>A0A370GLS0</accession>
<comment type="caution">
    <text evidence="2">The sequence shown here is derived from an EMBL/GenBank/DDBJ whole genome shotgun (WGS) entry which is preliminary data.</text>
</comment>
<dbReference type="SUPFAM" id="SSF53474">
    <property type="entry name" value="alpha/beta-Hydrolases"/>
    <property type="match status" value="1"/>
</dbReference>
<feature type="compositionally biased region" description="Pro residues" evidence="1">
    <location>
        <begin position="23"/>
        <end position="34"/>
    </location>
</feature>
<sequence>MVLTLAGCLFFGQQSSRADDMPGGPPASPTPGAPSPLQGWIDKTVPAPAFPAAPSPPSADLPPDLAALWRAVLSPPAGDPLFDAWPAALDQLSPGDLVEWRDVTATAAPLAVVPIRRALLLKFRTTAASGVPSFGTATLVIPAANWTGPGGRPVMVNALPINALGLRCTPSYAMAHGIHSKFNSGDLFPPTTWWGLGRGYAVLIPDHEGPWMSYAEPTVAGHVVLDAIRAVRSVSPVEFADSRFAVAGYSGGAIASYAAAMLLGDYAPELHGVLVGAATGGLVTDYRAVATKFDGNVASGILLAVSLAMAREHPRLLASMNHLAQWVASSPVKDTCGDSNGPLGVVGIPIAVATNTADPLNSPAADDVLRQSDLRDRTAGAPLFIYHGVHDIWIPIEGARDLYRRQCARGVPALYRNEPGEHVTAALAGYPELIGWLDARLRGEQAPSECPPAATESPLPPVAVPR</sequence>
<evidence type="ECO:0000313" key="2">
    <source>
        <dbReference type="EMBL" id="RDI44708.1"/>
    </source>
</evidence>
<dbReference type="GO" id="GO:0016042">
    <property type="term" value="P:lipid catabolic process"/>
    <property type="evidence" value="ECO:0007669"/>
    <property type="project" value="InterPro"/>
</dbReference>
<dbReference type="InterPro" id="IPR029058">
    <property type="entry name" value="AB_hydrolase_fold"/>
</dbReference>
<dbReference type="Gene3D" id="1.10.260.130">
    <property type="match status" value="1"/>
</dbReference>
<gene>
    <name evidence="2" type="ORF">DFR68_11698</name>
</gene>
<feature type="region of interest" description="Disordered" evidence="1">
    <location>
        <begin position="445"/>
        <end position="466"/>
    </location>
</feature>
<feature type="region of interest" description="Disordered" evidence="1">
    <location>
        <begin position="16"/>
        <end position="37"/>
    </location>
</feature>
<evidence type="ECO:0000256" key="1">
    <source>
        <dbReference type="SAM" id="MobiDB-lite"/>
    </source>
</evidence>
<keyword evidence="3" id="KW-1185">Reference proteome</keyword>
<dbReference type="RefSeq" id="WP_246011633.1">
    <property type="nucleotide sequence ID" value="NZ_QQAZ01000016.1"/>
</dbReference>
<dbReference type="EMBL" id="QQAZ01000016">
    <property type="protein sequence ID" value="RDI44708.1"/>
    <property type="molecule type" value="Genomic_DNA"/>
</dbReference>
<reference evidence="2 3" key="1">
    <citation type="submission" date="2018-07" db="EMBL/GenBank/DDBJ databases">
        <title>Genomic Encyclopedia of Type Strains, Phase IV (KMG-IV): sequencing the most valuable type-strain genomes for metagenomic binning, comparative biology and taxonomic classification.</title>
        <authorList>
            <person name="Goeker M."/>
        </authorList>
    </citation>
    <scope>NUCLEOTIDE SEQUENCE [LARGE SCALE GENOMIC DNA]</scope>
    <source>
        <strain evidence="2 3">DSM 44952</strain>
    </source>
</reference>
<evidence type="ECO:0000313" key="3">
    <source>
        <dbReference type="Proteomes" id="UP000255355"/>
    </source>
</evidence>
<dbReference type="Pfam" id="PF03583">
    <property type="entry name" value="LIP"/>
    <property type="match status" value="1"/>
</dbReference>
<dbReference type="AlphaFoldDB" id="A0A370GLS0"/>
<dbReference type="Gene3D" id="3.40.50.1820">
    <property type="entry name" value="alpha/beta hydrolase"/>
    <property type="match status" value="1"/>
</dbReference>
<organism evidence="2 3">
    <name type="scientific">Nocardia mexicana</name>
    <dbReference type="NCBI Taxonomy" id="279262"/>
    <lineage>
        <taxon>Bacteria</taxon>
        <taxon>Bacillati</taxon>
        <taxon>Actinomycetota</taxon>
        <taxon>Actinomycetes</taxon>
        <taxon>Mycobacteriales</taxon>
        <taxon>Nocardiaceae</taxon>
        <taxon>Nocardia</taxon>
    </lineage>
</organism>
<dbReference type="STRING" id="1210089.GCA_001613165_08246"/>
<proteinExistence type="predicted"/>
<dbReference type="Proteomes" id="UP000255355">
    <property type="component" value="Unassembled WGS sequence"/>
</dbReference>
<name>A0A370GLS0_9NOCA</name>